<dbReference type="GO" id="GO:0007059">
    <property type="term" value="P:chromosome segregation"/>
    <property type="evidence" value="ECO:0007669"/>
    <property type="project" value="InterPro"/>
</dbReference>
<accession>R7T688</accession>
<dbReference type="AlphaFoldDB" id="R7T688"/>
<dbReference type="GO" id="GO:0034080">
    <property type="term" value="P:CENP-A containing chromatin assembly"/>
    <property type="evidence" value="ECO:0007669"/>
    <property type="project" value="InterPro"/>
</dbReference>
<dbReference type="EMBL" id="KB311706">
    <property type="protein sequence ID" value="ELT88773.1"/>
    <property type="molecule type" value="Genomic_DNA"/>
</dbReference>
<reference evidence="9" key="1">
    <citation type="submission" date="2012-12" db="EMBL/GenBank/DDBJ databases">
        <authorList>
            <person name="Hellsten U."/>
            <person name="Grimwood J."/>
            <person name="Chapman J.A."/>
            <person name="Shapiro H."/>
            <person name="Aerts A."/>
            <person name="Otillar R.P."/>
            <person name="Terry A.Y."/>
            <person name="Boore J.L."/>
            <person name="Simakov O."/>
            <person name="Marletaz F."/>
            <person name="Cho S.-J."/>
            <person name="Edsinger-Gonzales E."/>
            <person name="Havlak P."/>
            <person name="Kuo D.-H."/>
            <person name="Larsson T."/>
            <person name="Lv J."/>
            <person name="Arendt D."/>
            <person name="Savage R."/>
            <person name="Osoegawa K."/>
            <person name="de Jong P."/>
            <person name="Lindberg D.R."/>
            <person name="Seaver E.C."/>
            <person name="Weisblat D.A."/>
            <person name="Putnam N.H."/>
            <person name="Grigoriev I.V."/>
            <person name="Rokhsar D.S."/>
        </authorList>
    </citation>
    <scope>NUCLEOTIDE SEQUENCE</scope>
    <source>
        <strain evidence="9">I ESC-2004</strain>
    </source>
</reference>
<sequence length="327" mass="37413">MSELILKKLLSRFRRVDYSTIVSEWDALAAKREELMAEVGGEKRISKKDFYDMVLASLGKKSSSWENHLGHLDLLYVEKYSHMKTWSVFKLDKISGSPSTEKAETLMKKLKQELSHSYNDFVGISLLLQERKSKADFQSVSALLSTLNSKQISELQLRGSCVNSLLKLCLQKYNKPNASKFLLKDPEPRLTRTAQSKRKRKAPEDVLDDLTRLVNENSNEMKRTQEIVHSQFGKAKLPKLESLRYELKTPFYPIRNVPQMVAHRDEPFHCKVKFSGSDVLEGVKSLCCAGLVQMPLKKHLAQVPTLARNQFVLRPKQTDNLSANTQE</sequence>
<evidence type="ECO:0000313" key="7">
    <source>
        <dbReference type="EMBL" id="ELT88773.1"/>
    </source>
</evidence>
<gene>
    <name evidence="7" type="ORF">CAPTEDRAFT_218019</name>
</gene>
<evidence type="ECO:0000256" key="2">
    <source>
        <dbReference type="ARBA" id="ARBA00004584"/>
    </source>
</evidence>
<dbReference type="Proteomes" id="UP000014760">
    <property type="component" value="Unassembled WGS sequence"/>
</dbReference>
<evidence type="ECO:0000313" key="9">
    <source>
        <dbReference type="Proteomes" id="UP000014760"/>
    </source>
</evidence>
<evidence type="ECO:0000313" key="8">
    <source>
        <dbReference type="EnsemblMetazoa" id="CapteP218019"/>
    </source>
</evidence>
<dbReference type="OrthoDB" id="6585699at2759"/>
<evidence type="ECO:0000256" key="6">
    <source>
        <dbReference type="ARBA" id="ARBA00023328"/>
    </source>
</evidence>
<comment type="similarity">
    <text evidence="3">Belongs to the CENP-N/CHL4 family.</text>
</comment>
<dbReference type="OMA" id="CRYEDYV"/>
<dbReference type="GO" id="GO:0005654">
    <property type="term" value="C:nucleoplasm"/>
    <property type="evidence" value="ECO:0007669"/>
    <property type="project" value="TreeGrafter"/>
</dbReference>
<reference evidence="7 9" key="2">
    <citation type="journal article" date="2013" name="Nature">
        <title>Insights into bilaterian evolution from three spiralian genomes.</title>
        <authorList>
            <person name="Simakov O."/>
            <person name="Marletaz F."/>
            <person name="Cho S.J."/>
            <person name="Edsinger-Gonzales E."/>
            <person name="Havlak P."/>
            <person name="Hellsten U."/>
            <person name="Kuo D.H."/>
            <person name="Larsson T."/>
            <person name="Lv J."/>
            <person name="Arendt D."/>
            <person name="Savage R."/>
            <person name="Osoegawa K."/>
            <person name="de Jong P."/>
            <person name="Grimwood J."/>
            <person name="Chapman J.A."/>
            <person name="Shapiro H."/>
            <person name="Aerts A."/>
            <person name="Otillar R.P."/>
            <person name="Terry A.Y."/>
            <person name="Boore J.L."/>
            <person name="Grigoriev I.V."/>
            <person name="Lindberg D.R."/>
            <person name="Seaver E.C."/>
            <person name="Weisblat D.A."/>
            <person name="Putnam N.H."/>
            <person name="Rokhsar D.S."/>
        </authorList>
    </citation>
    <scope>NUCLEOTIDE SEQUENCE</scope>
    <source>
        <strain evidence="7 9">I ESC-2004</strain>
    </source>
</reference>
<dbReference type="InterPro" id="IPR007902">
    <property type="entry name" value="Chl4/mis15/CENP-N"/>
</dbReference>
<evidence type="ECO:0000256" key="1">
    <source>
        <dbReference type="ARBA" id="ARBA00004123"/>
    </source>
</evidence>
<dbReference type="PANTHER" id="PTHR46790:SF1">
    <property type="entry name" value="CENTROMERE PROTEIN N"/>
    <property type="match status" value="1"/>
</dbReference>
<dbReference type="STRING" id="283909.R7T688"/>
<evidence type="ECO:0000256" key="5">
    <source>
        <dbReference type="ARBA" id="ARBA00023242"/>
    </source>
</evidence>
<reference evidence="8" key="3">
    <citation type="submission" date="2015-06" db="UniProtKB">
        <authorList>
            <consortium name="EnsemblMetazoa"/>
        </authorList>
    </citation>
    <scope>IDENTIFICATION</scope>
</reference>
<proteinExistence type="inferred from homology"/>
<organism evidence="7">
    <name type="scientific">Capitella teleta</name>
    <name type="common">Polychaete worm</name>
    <dbReference type="NCBI Taxonomy" id="283909"/>
    <lineage>
        <taxon>Eukaryota</taxon>
        <taxon>Metazoa</taxon>
        <taxon>Spiralia</taxon>
        <taxon>Lophotrochozoa</taxon>
        <taxon>Annelida</taxon>
        <taxon>Polychaeta</taxon>
        <taxon>Sedentaria</taxon>
        <taxon>Scolecida</taxon>
        <taxon>Capitellidae</taxon>
        <taxon>Capitella</taxon>
    </lineage>
</organism>
<name>R7T688_CAPTE</name>
<evidence type="ECO:0000256" key="4">
    <source>
        <dbReference type="ARBA" id="ARBA00022454"/>
    </source>
</evidence>
<dbReference type="PANTHER" id="PTHR46790">
    <property type="entry name" value="CENTROMERE PROTEIN N"/>
    <property type="match status" value="1"/>
</dbReference>
<keyword evidence="4" id="KW-0158">Chromosome</keyword>
<keyword evidence="6" id="KW-0137">Centromere</keyword>
<keyword evidence="9" id="KW-1185">Reference proteome</keyword>
<dbReference type="EMBL" id="AMQN01015202">
    <property type="status" value="NOT_ANNOTATED_CDS"/>
    <property type="molecule type" value="Genomic_DNA"/>
</dbReference>
<dbReference type="GO" id="GO:0000775">
    <property type="term" value="C:chromosome, centromeric region"/>
    <property type="evidence" value="ECO:0007669"/>
    <property type="project" value="UniProtKB-SubCell"/>
</dbReference>
<keyword evidence="5" id="KW-0539">Nucleus</keyword>
<protein>
    <submittedName>
        <fullName evidence="7 8">Uncharacterized protein</fullName>
    </submittedName>
</protein>
<evidence type="ECO:0000256" key="3">
    <source>
        <dbReference type="ARBA" id="ARBA00005566"/>
    </source>
</evidence>
<dbReference type="Pfam" id="PF05238">
    <property type="entry name" value="CENP-N"/>
    <property type="match status" value="2"/>
</dbReference>
<dbReference type="InterPro" id="IPR052011">
    <property type="entry name" value="CENP-NAC/CAD_complex"/>
</dbReference>
<comment type="subcellular location">
    <subcellularLocation>
        <location evidence="2">Chromosome</location>
        <location evidence="2">Centromere</location>
    </subcellularLocation>
    <subcellularLocation>
        <location evidence="1">Nucleus</location>
    </subcellularLocation>
</comment>
<dbReference type="HOGENOM" id="CLU_070600_0_0_1"/>
<dbReference type="EnsemblMetazoa" id="CapteT218019">
    <property type="protein sequence ID" value="CapteP218019"/>
    <property type="gene ID" value="CapteG218019"/>
</dbReference>